<reference evidence="7" key="1">
    <citation type="submission" date="2018-06" db="EMBL/GenBank/DDBJ databases">
        <title>Aestuariibacter litoralis strain KCTC 52945T.</title>
        <authorList>
            <person name="Li X."/>
            <person name="Salam N."/>
            <person name="Li J.-L."/>
            <person name="Chen Y.-M."/>
            <person name="Yang Z.-W."/>
            <person name="Zhang L.-Y."/>
            <person name="Han M.-X."/>
            <person name="Xiao M."/>
            <person name="Li W.-J."/>
        </authorList>
    </citation>
    <scope>NUCLEOTIDE SEQUENCE [LARGE SCALE GENOMIC DNA]</scope>
    <source>
        <strain evidence="7">KCTC 52945</strain>
    </source>
</reference>
<keyword evidence="5" id="KW-0653">Protein transport</keyword>
<dbReference type="GO" id="GO:0033281">
    <property type="term" value="C:TAT protein transport complex"/>
    <property type="evidence" value="ECO:0007669"/>
    <property type="project" value="UniProtKB-UniRule"/>
</dbReference>
<comment type="subunit">
    <text evidence="5">The Tat system comprises two distinct complexes: a TatABC complex, containing multiple copies of TatA, TatB and TatC subunits, and a separate TatA complex, containing only TatA subunits. Substrates initially bind to the TatABC complex, which probably triggers association of the separate TatA complex to form the active translocon.</text>
</comment>
<feature type="transmembrane region" description="Helical" evidence="5">
    <location>
        <begin position="111"/>
        <end position="142"/>
    </location>
</feature>
<keyword evidence="5" id="KW-1003">Cell membrane</keyword>
<evidence type="ECO:0000256" key="3">
    <source>
        <dbReference type="ARBA" id="ARBA00022989"/>
    </source>
</evidence>
<dbReference type="GO" id="GO:0009977">
    <property type="term" value="F:proton motive force dependent protein transmembrane transporter activity"/>
    <property type="evidence" value="ECO:0007669"/>
    <property type="project" value="TreeGrafter"/>
</dbReference>
<feature type="transmembrane region" description="Helical" evidence="5">
    <location>
        <begin position="24"/>
        <end position="50"/>
    </location>
</feature>
<keyword evidence="7" id="KW-1185">Reference proteome</keyword>
<keyword evidence="2 5" id="KW-0812">Transmembrane</keyword>
<dbReference type="PANTHER" id="PTHR30371">
    <property type="entry name" value="SEC-INDEPENDENT PROTEIN TRANSLOCASE PROTEIN TATC"/>
    <property type="match status" value="1"/>
</dbReference>
<comment type="function">
    <text evidence="5">Part of the twin-arginine translocation (Tat) system that transports large folded proteins containing a characteristic twin-arginine motif in their signal peptide across membranes. Together with TatB, TatC is part of a receptor directly interacting with Tat signal peptides.</text>
</comment>
<evidence type="ECO:0000256" key="1">
    <source>
        <dbReference type="ARBA" id="ARBA00004141"/>
    </source>
</evidence>
<dbReference type="EMBL" id="QKVK01000010">
    <property type="protein sequence ID" value="PZF75421.1"/>
    <property type="molecule type" value="Genomic_DNA"/>
</dbReference>
<dbReference type="InterPro" id="IPR002033">
    <property type="entry name" value="TatC"/>
</dbReference>
<comment type="similarity">
    <text evidence="5">Belongs to the TatC family.</text>
</comment>
<keyword evidence="5" id="KW-0811">Translocation</keyword>
<keyword evidence="3 5" id="KW-1133">Transmembrane helix</keyword>
<dbReference type="Proteomes" id="UP000248795">
    <property type="component" value="Unassembled WGS sequence"/>
</dbReference>
<evidence type="ECO:0000256" key="5">
    <source>
        <dbReference type="HAMAP-Rule" id="MF_00902"/>
    </source>
</evidence>
<dbReference type="PRINTS" id="PR01840">
    <property type="entry name" value="TATCFAMILY"/>
</dbReference>
<evidence type="ECO:0000256" key="4">
    <source>
        <dbReference type="ARBA" id="ARBA00023136"/>
    </source>
</evidence>
<evidence type="ECO:0000313" key="7">
    <source>
        <dbReference type="Proteomes" id="UP000248795"/>
    </source>
</evidence>
<feature type="transmembrane region" description="Helical" evidence="5">
    <location>
        <begin position="78"/>
        <end position="99"/>
    </location>
</feature>
<keyword evidence="4 5" id="KW-0472">Membrane</keyword>
<dbReference type="HAMAP" id="MF_00902">
    <property type="entry name" value="TatC"/>
    <property type="match status" value="1"/>
</dbReference>
<dbReference type="PANTHER" id="PTHR30371:SF0">
    <property type="entry name" value="SEC-INDEPENDENT PROTEIN TRANSLOCASE PROTEIN TATC, CHLOROPLASTIC-RELATED"/>
    <property type="match status" value="1"/>
</dbReference>
<keyword evidence="5" id="KW-0813">Transport</keyword>
<feature type="transmembrane region" description="Helical" evidence="5">
    <location>
        <begin position="218"/>
        <end position="238"/>
    </location>
</feature>
<comment type="subcellular location">
    <subcellularLocation>
        <location evidence="5">Cell membrane</location>
        <topology evidence="5">Multi-pass membrane protein</topology>
    </subcellularLocation>
    <subcellularLocation>
        <location evidence="1">Membrane</location>
        <topology evidence="1">Multi-pass membrane protein</topology>
    </subcellularLocation>
</comment>
<dbReference type="NCBIfam" id="TIGR00945">
    <property type="entry name" value="tatC"/>
    <property type="match status" value="1"/>
</dbReference>
<comment type="caution">
    <text evidence="6">The sequence shown here is derived from an EMBL/GenBank/DDBJ whole genome shotgun (WGS) entry which is preliminary data.</text>
</comment>
<name>A0A2W2AJE6_9HYPH</name>
<dbReference type="PROSITE" id="PS01218">
    <property type="entry name" value="TATC"/>
    <property type="match status" value="1"/>
</dbReference>
<protein>
    <recommendedName>
        <fullName evidence="5">Sec-independent protein translocase protein TatC</fullName>
    </recommendedName>
</protein>
<organism evidence="6 7">
    <name type="scientific">Aestuariivirga litoralis</name>
    <dbReference type="NCBI Taxonomy" id="2650924"/>
    <lineage>
        <taxon>Bacteria</taxon>
        <taxon>Pseudomonadati</taxon>
        <taxon>Pseudomonadota</taxon>
        <taxon>Alphaproteobacteria</taxon>
        <taxon>Hyphomicrobiales</taxon>
        <taxon>Aestuariivirgaceae</taxon>
        <taxon>Aestuariivirga</taxon>
    </lineage>
</organism>
<dbReference type="Pfam" id="PF00902">
    <property type="entry name" value="TatC"/>
    <property type="match status" value="1"/>
</dbReference>
<proteinExistence type="inferred from homology"/>
<feature type="transmembrane region" description="Helical" evidence="5">
    <location>
        <begin position="196"/>
        <end position="212"/>
    </location>
</feature>
<evidence type="ECO:0000313" key="6">
    <source>
        <dbReference type="EMBL" id="PZF75421.1"/>
    </source>
</evidence>
<feature type="transmembrane region" description="Helical" evidence="5">
    <location>
        <begin position="162"/>
        <end position="184"/>
    </location>
</feature>
<dbReference type="RefSeq" id="WP_111199941.1">
    <property type="nucleotide sequence ID" value="NZ_QKVK01000010.1"/>
</dbReference>
<dbReference type="GO" id="GO:0065002">
    <property type="term" value="P:intracellular protein transmembrane transport"/>
    <property type="evidence" value="ECO:0007669"/>
    <property type="project" value="TreeGrafter"/>
</dbReference>
<gene>
    <name evidence="5 6" type="primary">tatC</name>
    <name evidence="6" type="ORF">DK847_18050</name>
</gene>
<sequence length="255" mass="28220">MTQQDIDASEAPLIEHLIELRTRLIWCVVGFIGAFIFSFFFSSDILHFLVLPFKWGTGQDVSLISIKLLGVFLVKLKIAFFGGLFIGFPLIATQIYRFVAPGLYKHEKAAFLPYLIATPIFFILGASLVYFFLLPVAIHFFTALAGTSGVALMPDIEAYLDFVMMLILAFGLCFQLPVVLTLLGQIGILSYDQLKSGRKFAIVGVFIVAAVLTPPDPISQIAMAVPLMALYEVSVQAVRFIEARRKKREAAEEAA</sequence>
<accession>A0A2W2AJE6</accession>
<evidence type="ECO:0000256" key="2">
    <source>
        <dbReference type="ARBA" id="ARBA00022692"/>
    </source>
</evidence>
<dbReference type="GO" id="GO:0043953">
    <property type="term" value="P:protein transport by the Tat complex"/>
    <property type="evidence" value="ECO:0007669"/>
    <property type="project" value="UniProtKB-UniRule"/>
</dbReference>
<dbReference type="AlphaFoldDB" id="A0A2W2AJE6"/>
<dbReference type="InterPro" id="IPR019820">
    <property type="entry name" value="Sec-indep_translocase_CS"/>
</dbReference>